<reference evidence="1 2" key="1">
    <citation type="submission" date="2019-04" db="EMBL/GenBank/DDBJ databases">
        <title>Aspergillus burnettii sp. nov., novel species from soil in southeast Queensland.</title>
        <authorList>
            <person name="Gilchrist C.L.M."/>
            <person name="Pitt J.I."/>
            <person name="Lange L."/>
            <person name="Lacey H.J."/>
            <person name="Vuong D."/>
            <person name="Midgley D.J."/>
            <person name="Greenfield P."/>
            <person name="Bradbury M."/>
            <person name="Lacey E."/>
            <person name="Busk P.K."/>
            <person name="Pilgaard B."/>
            <person name="Chooi Y.H."/>
            <person name="Piggott A.M."/>
        </authorList>
    </citation>
    <scope>NUCLEOTIDE SEQUENCE [LARGE SCALE GENOMIC DNA]</scope>
    <source>
        <strain evidence="1 2">FRR 5400</strain>
    </source>
</reference>
<dbReference type="AlphaFoldDB" id="A0A8H6AGM0"/>
<name>A0A8H6AGM0_PETAA</name>
<accession>A0A8H6AGM0</accession>
<dbReference type="EMBL" id="SPNV01000009">
    <property type="protein sequence ID" value="KAF5866315.1"/>
    <property type="molecule type" value="Genomic_DNA"/>
</dbReference>
<organism evidence="1 2">
    <name type="scientific">Petromyces alliaceus</name>
    <name type="common">Aspergillus alliaceus</name>
    <dbReference type="NCBI Taxonomy" id="209559"/>
    <lineage>
        <taxon>Eukaryota</taxon>
        <taxon>Fungi</taxon>
        <taxon>Dikarya</taxon>
        <taxon>Ascomycota</taxon>
        <taxon>Pezizomycotina</taxon>
        <taxon>Eurotiomycetes</taxon>
        <taxon>Eurotiomycetidae</taxon>
        <taxon>Eurotiales</taxon>
        <taxon>Aspergillaceae</taxon>
        <taxon>Aspergillus</taxon>
        <taxon>Aspergillus subgen. Circumdati</taxon>
    </lineage>
</organism>
<sequence length="126" mass="13765">MVALTAAIPPATELLHVDDTIGYRWVLSDTERTHIASMLKTDATSITLRGNIMGQARRVCTNCGKHSGLDDLVHNALALGVHSDAFMLDILQNGPNNPSPAHTLLCSNCGEQHERGFYWIPSVSWI</sequence>
<evidence type="ECO:0008006" key="3">
    <source>
        <dbReference type="Google" id="ProtNLM"/>
    </source>
</evidence>
<evidence type="ECO:0000313" key="2">
    <source>
        <dbReference type="Proteomes" id="UP000541154"/>
    </source>
</evidence>
<dbReference type="Proteomes" id="UP000541154">
    <property type="component" value="Unassembled WGS sequence"/>
</dbReference>
<proteinExistence type="predicted"/>
<protein>
    <recommendedName>
        <fullName evidence="3">RBP protein</fullName>
    </recommendedName>
</protein>
<keyword evidence="2" id="KW-1185">Reference proteome</keyword>
<comment type="caution">
    <text evidence="1">The sequence shown here is derived from an EMBL/GenBank/DDBJ whole genome shotgun (WGS) entry which is preliminary data.</text>
</comment>
<gene>
    <name evidence="1" type="ORF">ETB97_012481</name>
</gene>
<evidence type="ECO:0000313" key="1">
    <source>
        <dbReference type="EMBL" id="KAF5866315.1"/>
    </source>
</evidence>